<dbReference type="PANTHER" id="PTHR30592:SF1">
    <property type="entry name" value="SULFUR CARRIER PROTEIN FDHD"/>
    <property type="match status" value="1"/>
</dbReference>
<name>A0A4P6P536_9GAMM</name>
<keyword evidence="5" id="KW-1185">Reference proteome</keyword>
<organism evidence="4 5">
    <name type="scientific">Litorilituus sediminis</name>
    <dbReference type="NCBI Taxonomy" id="718192"/>
    <lineage>
        <taxon>Bacteria</taxon>
        <taxon>Pseudomonadati</taxon>
        <taxon>Pseudomonadota</taxon>
        <taxon>Gammaproteobacteria</taxon>
        <taxon>Alteromonadales</taxon>
        <taxon>Colwelliaceae</taxon>
        <taxon>Litorilituus</taxon>
    </lineage>
</organism>
<evidence type="ECO:0000256" key="1">
    <source>
        <dbReference type="ARBA" id="ARBA00022490"/>
    </source>
</evidence>
<dbReference type="EMBL" id="CP034759">
    <property type="protein sequence ID" value="QBG34435.1"/>
    <property type="molecule type" value="Genomic_DNA"/>
</dbReference>
<keyword evidence="1 3" id="KW-0963">Cytoplasm</keyword>
<protein>
    <recommendedName>
        <fullName evidence="3">Sulfur carrier protein FdhD</fullName>
    </recommendedName>
</protein>
<accession>A0A4P6P536</accession>
<dbReference type="PIRSF" id="PIRSF015626">
    <property type="entry name" value="FdhD"/>
    <property type="match status" value="1"/>
</dbReference>
<evidence type="ECO:0000313" key="4">
    <source>
        <dbReference type="EMBL" id="QBG34435.1"/>
    </source>
</evidence>
<dbReference type="AlphaFoldDB" id="A0A4P6P536"/>
<reference evidence="4 5" key="1">
    <citation type="submission" date="2018-12" db="EMBL/GenBank/DDBJ databases">
        <title>Complete genome of Litorilituus sediminis.</title>
        <authorList>
            <person name="Liu A."/>
            <person name="Rong J."/>
        </authorList>
    </citation>
    <scope>NUCLEOTIDE SEQUENCE [LARGE SCALE GENOMIC DNA]</scope>
    <source>
        <strain evidence="4 5">JCM 17549</strain>
    </source>
</reference>
<dbReference type="PANTHER" id="PTHR30592">
    <property type="entry name" value="FORMATE DEHYDROGENASE"/>
    <property type="match status" value="1"/>
</dbReference>
<sequence>MENSLNSTSSSKKVNKVHYAFADGASSKRQVASDKVIVEQPLQIKLLWQQANVLETKVFAITMRTPGDDKLLIMGLLFSEGIIASKTDIAVIEVEHEPNQTEPNLWCVQLAQGVVPKLASLEQYQMTYSSCGLCGTTSIKNLELKNPKLPLLVGEFISVNEIYSLANSMRANQQLFELTGGVHGAALFDQSGKLQWLNEDIGRHNAVDKVIGQLLVENEQRVNKLFILLVSGRISFEIVQKTLMAGVSVLVGVGAPSDLAIQAAKRFDLTLIGFANEHSFNVYHGDWRLLS</sequence>
<evidence type="ECO:0000256" key="3">
    <source>
        <dbReference type="HAMAP-Rule" id="MF_00187"/>
    </source>
</evidence>
<comment type="caution">
    <text evidence="3">Lacks conserved residue(s) required for the propagation of feature annotation.</text>
</comment>
<dbReference type="Proteomes" id="UP000290244">
    <property type="component" value="Chromosome"/>
</dbReference>
<comment type="similarity">
    <text evidence="3">Belongs to the FdhD family.</text>
</comment>
<dbReference type="SUPFAM" id="SSF53927">
    <property type="entry name" value="Cytidine deaminase-like"/>
    <property type="match status" value="1"/>
</dbReference>
<dbReference type="Pfam" id="PF02634">
    <property type="entry name" value="FdhD-NarQ"/>
    <property type="match status" value="1"/>
</dbReference>
<dbReference type="InterPro" id="IPR016193">
    <property type="entry name" value="Cytidine_deaminase-like"/>
</dbReference>
<comment type="function">
    <text evidence="3">Required for formate dehydrogenase (FDH) activity. Acts as a sulfur carrier protein that transfers sulfur from IscS to the molybdenum cofactor prior to its insertion into FDH.</text>
</comment>
<keyword evidence="2 3" id="KW-0501">Molybdenum cofactor biosynthesis</keyword>
<dbReference type="NCBIfam" id="TIGR00129">
    <property type="entry name" value="fdhD_narQ"/>
    <property type="match status" value="1"/>
</dbReference>
<keyword evidence="4" id="KW-0808">Transferase</keyword>
<gene>
    <name evidence="3 4" type="primary">fdhD</name>
    <name evidence="4" type="ORF">EMK97_01120</name>
</gene>
<dbReference type="GO" id="GO:0006777">
    <property type="term" value="P:Mo-molybdopterin cofactor biosynthetic process"/>
    <property type="evidence" value="ECO:0007669"/>
    <property type="project" value="UniProtKB-UniRule"/>
</dbReference>
<dbReference type="GO" id="GO:0097163">
    <property type="term" value="F:sulfur carrier activity"/>
    <property type="evidence" value="ECO:0007669"/>
    <property type="project" value="UniProtKB-UniRule"/>
</dbReference>
<evidence type="ECO:0000313" key="5">
    <source>
        <dbReference type="Proteomes" id="UP000290244"/>
    </source>
</evidence>
<dbReference type="OrthoDB" id="3197277at2"/>
<dbReference type="KEGG" id="lsd:EMK97_01120"/>
<dbReference type="Gene3D" id="3.40.140.10">
    <property type="entry name" value="Cytidine Deaminase, domain 2"/>
    <property type="match status" value="1"/>
</dbReference>
<dbReference type="HAMAP" id="MF_00187">
    <property type="entry name" value="FdhD"/>
    <property type="match status" value="1"/>
</dbReference>
<feature type="active site" description="Cysteine persulfide intermediate" evidence="3">
    <location>
        <position position="131"/>
    </location>
</feature>
<dbReference type="GO" id="GO:0005737">
    <property type="term" value="C:cytoplasm"/>
    <property type="evidence" value="ECO:0007669"/>
    <property type="project" value="UniProtKB-SubCell"/>
</dbReference>
<dbReference type="InterPro" id="IPR003786">
    <property type="entry name" value="FdhD"/>
</dbReference>
<proteinExistence type="inferred from homology"/>
<dbReference type="GO" id="GO:0016783">
    <property type="term" value="F:sulfurtransferase activity"/>
    <property type="evidence" value="ECO:0007669"/>
    <property type="project" value="InterPro"/>
</dbReference>
<dbReference type="Gene3D" id="3.10.20.10">
    <property type="match status" value="1"/>
</dbReference>
<dbReference type="RefSeq" id="WP_130598639.1">
    <property type="nucleotide sequence ID" value="NZ_CP034759.1"/>
</dbReference>
<evidence type="ECO:0000256" key="2">
    <source>
        <dbReference type="ARBA" id="ARBA00023150"/>
    </source>
</evidence>
<comment type="subcellular location">
    <subcellularLocation>
        <location evidence="3">Cytoplasm</location>
    </subcellularLocation>
</comment>